<feature type="region of interest" description="Disordered" evidence="1">
    <location>
        <begin position="55"/>
        <end position="75"/>
    </location>
</feature>
<feature type="compositionally biased region" description="Basic and acidic residues" evidence="1">
    <location>
        <begin position="56"/>
        <end position="67"/>
    </location>
</feature>
<dbReference type="EMBL" id="CP002514">
    <property type="protein sequence ID" value="AEP12614.1"/>
    <property type="molecule type" value="Genomic_DNA"/>
</dbReference>
<reference evidence="2 3" key="1">
    <citation type="journal article" date="2012" name="Environ. Microbiol.">
        <title>Complete genome of Candidatus Chloracidobacterium thermophilum, a chlorophyll-based photoheterotroph belonging to the phylum Acidobacteria.</title>
        <authorList>
            <person name="Garcia Costas A.M."/>
            <person name="Liu Z."/>
            <person name="Tomsho L.P."/>
            <person name="Schuster S.C."/>
            <person name="Ward D.M."/>
            <person name="Bryant D.A."/>
        </authorList>
    </citation>
    <scope>NUCLEOTIDE SEQUENCE [LARGE SCALE GENOMIC DNA]</scope>
    <source>
        <strain evidence="2 3">B</strain>
    </source>
</reference>
<proteinExistence type="predicted"/>
<gene>
    <name evidence="2" type="ordered locus">Cabther_A1868</name>
</gene>
<sequence length="158" mass="17903">MVFLFSLLLFSPGLAQQRGDVLNEQEIERVREAQEIDQRTEVFLKLAGRRLTALEGRPDPLTKREQWGEPPNGSPQQLLAAYTRILEELADKLDAVAETKGEKDPRLRKALARVRHYMESHLTRLERLSPGDDERPAHRAALQMARLLLDGASDALAK</sequence>
<evidence type="ECO:0000256" key="1">
    <source>
        <dbReference type="SAM" id="MobiDB-lite"/>
    </source>
</evidence>
<evidence type="ECO:0000313" key="3">
    <source>
        <dbReference type="Proteomes" id="UP000006791"/>
    </source>
</evidence>
<dbReference type="KEGG" id="ctm:Cabther_A1868"/>
<name>G2LGA1_CHLTF</name>
<dbReference type="Proteomes" id="UP000006791">
    <property type="component" value="Chromosome 1"/>
</dbReference>
<dbReference type="AlphaFoldDB" id="G2LGA1"/>
<accession>G2LGA1</accession>
<dbReference type="STRING" id="981222.Cabther_A1868"/>
<protein>
    <submittedName>
        <fullName evidence="2">Uncharacterized protein</fullName>
    </submittedName>
</protein>
<organism evidence="2 3">
    <name type="scientific">Chloracidobacterium thermophilum (strain B)</name>
    <dbReference type="NCBI Taxonomy" id="981222"/>
    <lineage>
        <taxon>Bacteria</taxon>
        <taxon>Pseudomonadati</taxon>
        <taxon>Acidobacteriota</taxon>
        <taxon>Terriglobia</taxon>
        <taxon>Terriglobales</taxon>
        <taxon>Acidobacteriaceae</taxon>
        <taxon>Chloracidobacterium</taxon>
    </lineage>
</organism>
<keyword evidence="3" id="KW-1185">Reference proteome</keyword>
<dbReference type="HOGENOM" id="CLU_1666279_0_0_0"/>
<evidence type="ECO:0000313" key="2">
    <source>
        <dbReference type="EMBL" id="AEP12614.1"/>
    </source>
</evidence>